<dbReference type="AlphaFoldDB" id="A0A9P4V3C6"/>
<evidence type="ECO:0000313" key="1">
    <source>
        <dbReference type="EMBL" id="KAF2736529.1"/>
    </source>
</evidence>
<organism evidence="1 2">
    <name type="scientific">Polyplosphaeria fusca</name>
    <dbReference type="NCBI Taxonomy" id="682080"/>
    <lineage>
        <taxon>Eukaryota</taxon>
        <taxon>Fungi</taxon>
        <taxon>Dikarya</taxon>
        <taxon>Ascomycota</taxon>
        <taxon>Pezizomycotina</taxon>
        <taxon>Dothideomycetes</taxon>
        <taxon>Pleosporomycetidae</taxon>
        <taxon>Pleosporales</taxon>
        <taxon>Tetraplosphaeriaceae</taxon>
        <taxon>Polyplosphaeria</taxon>
    </lineage>
</organism>
<comment type="caution">
    <text evidence="1">The sequence shown here is derived from an EMBL/GenBank/DDBJ whole genome shotgun (WGS) entry which is preliminary data.</text>
</comment>
<accession>A0A9P4V3C6</accession>
<gene>
    <name evidence="1" type="ORF">EJ04DRAFT_157217</name>
</gene>
<evidence type="ECO:0000313" key="2">
    <source>
        <dbReference type="Proteomes" id="UP000799444"/>
    </source>
</evidence>
<protein>
    <submittedName>
        <fullName evidence="1">Uncharacterized protein</fullName>
    </submittedName>
</protein>
<sequence>MPSRIAHTGDRKRPAILTMPKPSAQILNLPNAHCTPSTKPHQIPWHRLGRHLPLHPRIAPRIHMSSHRHTHATVAPCCPTSATLSNHTCISSHEQSCPAHTKTSSSFVRTTFPKHPTSARRSHDARITRSAGIPARIVAWYQAWLAATPSAPPSAPPPSTPDPRRQQDVLLFARRTRPMAREPTVAADRGACLKPVPGALPLTSLTSLSVLQAPFN</sequence>
<keyword evidence="2" id="KW-1185">Reference proteome</keyword>
<dbReference type="EMBL" id="ML996124">
    <property type="protein sequence ID" value="KAF2736529.1"/>
    <property type="molecule type" value="Genomic_DNA"/>
</dbReference>
<dbReference type="Proteomes" id="UP000799444">
    <property type="component" value="Unassembled WGS sequence"/>
</dbReference>
<reference evidence="1" key="1">
    <citation type="journal article" date="2020" name="Stud. Mycol.">
        <title>101 Dothideomycetes genomes: a test case for predicting lifestyles and emergence of pathogens.</title>
        <authorList>
            <person name="Haridas S."/>
            <person name="Albert R."/>
            <person name="Binder M."/>
            <person name="Bloem J."/>
            <person name="Labutti K."/>
            <person name="Salamov A."/>
            <person name="Andreopoulos B."/>
            <person name="Baker S."/>
            <person name="Barry K."/>
            <person name="Bills G."/>
            <person name="Bluhm B."/>
            <person name="Cannon C."/>
            <person name="Castanera R."/>
            <person name="Culley D."/>
            <person name="Daum C."/>
            <person name="Ezra D."/>
            <person name="Gonzalez J."/>
            <person name="Henrissat B."/>
            <person name="Kuo A."/>
            <person name="Liang C."/>
            <person name="Lipzen A."/>
            <person name="Lutzoni F."/>
            <person name="Magnuson J."/>
            <person name="Mondo S."/>
            <person name="Nolan M."/>
            <person name="Ohm R."/>
            <person name="Pangilinan J."/>
            <person name="Park H.-J."/>
            <person name="Ramirez L."/>
            <person name="Alfaro M."/>
            <person name="Sun H."/>
            <person name="Tritt A."/>
            <person name="Yoshinaga Y."/>
            <person name="Zwiers L.-H."/>
            <person name="Turgeon B."/>
            <person name="Goodwin S."/>
            <person name="Spatafora J."/>
            <person name="Crous P."/>
            <person name="Grigoriev I."/>
        </authorList>
    </citation>
    <scope>NUCLEOTIDE SEQUENCE</scope>
    <source>
        <strain evidence="1">CBS 125425</strain>
    </source>
</reference>
<proteinExistence type="predicted"/>
<name>A0A9P4V3C6_9PLEO</name>